<sequence>MTAQRCSNCGREPENGVTTHWIGCPIPGLQARVAAAEANPQPPAAFEAPGDVCEHDGCSQPRKKWSGKGAKPKYCAAGHKREK</sequence>
<proteinExistence type="predicted"/>
<dbReference type="RefSeq" id="WP_167992589.1">
    <property type="nucleotide sequence ID" value="NZ_JAATEM010000008.1"/>
</dbReference>
<name>A0ABX1A659_9ACTN</name>
<keyword evidence="3" id="KW-1185">Reference proteome</keyword>
<comment type="caution">
    <text evidence="2">The sequence shown here is derived from an EMBL/GenBank/DDBJ whole genome shotgun (WGS) entry which is preliminary data.</text>
</comment>
<protein>
    <submittedName>
        <fullName evidence="2">Uncharacterized protein</fullName>
    </submittedName>
</protein>
<dbReference type="EMBL" id="JAATEM010000008">
    <property type="protein sequence ID" value="NJP50094.1"/>
    <property type="molecule type" value="Genomic_DNA"/>
</dbReference>
<organism evidence="2 3">
    <name type="scientific">Streptomyces composti</name>
    <dbReference type="NCBI Taxonomy" id="2720025"/>
    <lineage>
        <taxon>Bacteria</taxon>
        <taxon>Bacillati</taxon>
        <taxon>Actinomycetota</taxon>
        <taxon>Actinomycetes</taxon>
        <taxon>Kitasatosporales</taxon>
        <taxon>Streptomycetaceae</taxon>
        <taxon>Streptomyces</taxon>
    </lineage>
</organism>
<evidence type="ECO:0000313" key="3">
    <source>
        <dbReference type="Proteomes" id="UP000730591"/>
    </source>
</evidence>
<evidence type="ECO:0000256" key="1">
    <source>
        <dbReference type="SAM" id="MobiDB-lite"/>
    </source>
</evidence>
<gene>
    <name evidence="2" type="ORF">HCJ93_08415</name>
</gene>
<feature type="region of interest" description="Disordered" evidence="1">
    <location>
        <begin position="57"/>
        <end position="83"/>
    </location>
</feature>
<evidence type="ECO:0000313" key="2">
    <source>
        <dbReference type="EMBL" id="NJP50094.1"/>
    </source>
</evidence>
<dbReference type="Proteomes" id="UP000730591">
    <property type="component" value="Unassembled WGS sequence"/>
</dbReference>
<accession>A0ABX1A659</accession>
<reference evidence="2 3" key="1">
    <citation type="submission" date="2020-03" db="EMBL/GenBank/DDBJ databases">
        <title>WGS of actinomycetes isolated from Thailand.</title>
        <authorList>
            <person name="Thawai C."/>
        </authorList>
    </citation>
    <scope>NUCLEOTIDE SEQUENCE [LARGE SCALE GENOMIC DNA]</scope>
    <source>
        <strain evidence="2 3">SBST2-5</strain>
    </source>
</reference>